<protein>
    <submittedName>
        <fullName evidence="2">Uncharacterized protein</fullName>
    </submittedName>
</protein>
<feature type="region of interest" description="Disordered" evidence="1">
    <location>
        <begin position="37"/>
        <end position="57"/>
    </location>
</feature>
<proteinExistence type="predicted"/>
<sequence length="119" mass="13112">MSTLAQRFYTANDNRLSKLHKDGELFRSYRDKARRRQWSRKEEPAAAHSYSSPTSLLNPQVLSINPQPSDVCFTRFGDAGNAKNLLGGSGRVGLSGGGAISLLKDLGVSYVCLRQPERV</sequence>
<reference evidence="3" key="2">
    <citation type="journal article" date="2009" name="Genome Res.">
        <title>Comparative genomic analyses of the human fungal pathogens Coccidioides and their relatives.</title>
        <authorList>
            <person name="Sharpton T.J."/>
            <person name="Stajich J.E."/>
            <person name="Rounsley S.D."/>
            <person name="Gardner M.J."/>
            <person name="Wortman J.R."/>
            <person name="Jordar V.S."/>
            <person name="Maiti R."/>
            <person name="Kodira C.D."/>
            <person name="Neafsey D.E."/>
            <person name="Zeng Q."/>
            <person name="Hung C.-Y."/>
            <person name="McMahan C."/>
            <person name="Muszewska A."/>
            <person name="Grynberg M."/>
            <person name="Mandel M.A."/>
            <person name="Kellner E.M."/>
            <person name="Barker B.M."/>
            <person name="Galgiani J.N."/>
            <person name="Orbach M.J."/>
            <person name="Kirkland T.N."/>
            <person name="Cole G.T."/>
            <person name="Henn M.R."/>
            <person name="Birren B.W."/>
            <person name="Taylor J.W."/>
        </authorList>
    </citation>
    <scope>NUCLEOTIDE SEQUENCE [LARGE SCALE GENOMIC DNA]</scope>
    <source>
        <strain evidence="3">RMSCC 3488</strain>
    </source>
</reference>
<evidence type="ECO:0000313" key="2">
    <source>
        <dbReference type="EMBL" id="KMM70182.1"/>
    </source>
</evidence>
<evidence type="ECO:0000256" key="1">
    <source>
        <dbReference type="SAM" id="MobiDB-lite"/>
    </source>
</evidence>
<reference evidence="3" key="3">
    <citation type="journal article" date="2010" name="Genome Res.">
        <title>Population genomic sequencing of Coccidioides fungi reveals recent hybridization and transposon control.</title>
        <authorList>
            <person name="Neafsey D.E."/>
            <person name="Barker B.M."/>
            <person name="Sharpton T.J."/>
            <person name="Stajich J.E."/>
            <person name="Park D.J."/>
            <person name="Whiston E."/>
            <person name="Hung C.-Y."/>
            <person name="McMahan C."/>
            <person name="White J."/>
            <person name="Sykes S."/>
            <person name="Heiman D."/>
            <person name="Young S."/>
            <person name="Zeng Q."/>
            <person name="Abouelleil A."/>
            <person name="Aftuck L."/>
            <person name="Bessette D."/>
            <person name="Brown A."/>
            <person name="FitzGerald M."/>
            <person name="Lui A."/>
            <person name="Macdonald J.P."/>
            <person name="Priest M."/>
            <person name="Orbach M.J."/>
            <person name="Galgiani J.N."/>
            <person name="Kirkland T.N."/>
            <person name="Cole G.T."/>
            <person name="Birren B.W."/>
            <person name="Henn M.R."/>
            <person name="Taylor J.W."/>
            <person name="Rounsley S.D."/>
        </authorList>
    </citation>
    <scope>NUCLEOTIDE SEQUENCE [LARGE SCALE GENOMIC DNA]</scope>
    <source>
        <strain evidence="3">RMSCC 3488</strain>
    </source>
</reference>
<accession>A0A0J6IEL2</accession>
<dbReference type="VEuPathDB" id="FungiDB:CPAG_06494"/>
<reference evidence="2 3" key="1">
    <citation type="submission" date="2007-06" db="EMBL/GenBank/DDBJ databases">
        <title>The Genome Sequence of Coccidioides posadasii RMSCC_3488.</title>
        <authorList>
            <consortium name="Coccidioides Genome Resources Consortium"/>
            <consortium name="The Broad Institute Genome Sequencing Platform"/>
            <person name="Henn M.R."/>
            <person name="Sykes S."/>
            <person name="Young S."/>
            <person name="Jaffe D."/>
            <person name="Berlin A."/>
            <person name="Alvarez P."/>
            <person name="Butler J."/>
            <person name="Gnerre S."/>
            <person name="Grabherr M."/>
            <person name="Mauceli E."/>
            <person name="Brockman W."/>
            <person name="Kodira C."/>
            <person name="Alvarado L."/>
            <person name="Zeng Q."/>
            <person name="Crawford M."/>
            <person name="Antoine C."/>
            <person name="Devon K."/>
            <person name="Galgiani J."/>
            <person name="Orsborn K."/>
            <person name="Lewis M.L."/>
            <person name="Nusbaum C."/>
            <person name="Galagan J."/>
            <person name="Birren B."/>
        </authorList>
    </citation>
    <scope>NUCLEOTIDE SEQUENCE [LARGE SCALE GENOMIC DNA]</scope>
    <source>
        <strain evidence="2 3">RMSCC 3488</strain>
    </source>
</reference>
<dbReference type="Proteomes" id="UP000054567">
    <property type="component" value="Unassembled WGS sequence"/>
</dbReference>
<gene>
    <name evidence="2" type="ORF">CPAG_06494</name>
</gene>
<dbReference type="AlphaFoldDB" id="A0A0J6IEL2"/>
<organism evidence="2 3">
    <name type="scientific">Coccidioides posadasii RMSCC 3488</name>
    <dbReference type="NCBI Taxonomy" id="454284"/>
    <lineage>
        <taxon>Eukaryota</taxon>
        <taxon>Fungi</taxon>
        <taxon>Dikarya</taxon>
        <taxon>Ascomycota</taxon>
        <taxon>Pezizomycotina</taxon>
        <taxon>Eurotiomycetes</taxon>
        <taxon>Eurotiomycetidae</taxon>
        <taxon>Onygenales</taxon>
        <taxon>Onygenaceae</taxon>
        <taxon>Coccidioides</taxon>
    </lineage>
</organism>
<name>A0A0J6IEL2_COCPO</name>
<evidence type="ECO:0000313" key="3">
    <source>
        <dbReference type="Proteomes" id="UP000054567"/>
    </source>
</evidence>
<dbReference type="EMBL" id="DS268112">
    <property type="protein sequence ID" value="KMM70182.1"/>
    <property type="molecule type" value="Genomic_DNA"/>
</dbReference>